<accession>S2W3L3</accession>
<dbReference type="RefSeq" id="WP_016455319.1">
    <property type="nucleotide sequence ID" value="NZ_KE150269.1"/>
</dbReference>
<gene>
    <name evidence="2" type="ORF">HMPREF9306_00469</name>
</gene>
<dbReference type="Pfam" id="PF02585">
    <property type="entry name" value="PIG-L"/>
    <property type="match status" value="1"/>
</dbReference>
<comment type="caution">
    <text evidence="2">The sequence shown here is derived from an EMBL/GenBank/DDBJ whole genome shotgun (WGS) entry which is preliminary data.</text>
</comment>
<keyword evidence="1" id="KW-0862">Zinc</keyword>
<dbReference type="Gene3D" id="3.40.50.10320">
    <property type="entry name" value="LmbE-like"/>
    <property type="match status" value="1"/>
</dbReference>
<dbReference type="InterPro" id="IPR003737">
    <property type="entry name" value="GlcNAc_PI_deacetylase-related"/>
</dbReference>
<dbReference type="STRING" id="883161.HMPREF9306_00469"/>
<dbReference type="PANTHER" id="PTHR12993:SF26">
    <property type="entry name" value="1D-MYO-INOSITOL 2-ACETAMIDO-2-DEOXY-ALPHA-D-GLUCOPYRANOSIDE DEACETYLASE"/>
    <property type="match status" value="1"/>
</dbReference>
<proteinExistence type="predicted"/>
<name>S2W3L3_9ACTN</name>
<dbReference type="SUPFAM" id="SSF102588">
    <property type="entry name" value="LmbE-like"/>
    <property type="match status" value="1"/>
</dbReference>
<organism evidence="2 3">
    <name type="scientific">Propionimicrobium lymphophilum ACS-093-V-SCH5</name>
    <dbReference type="NCBI Taxonomy" id="883161"/>
    <lineage>
        <taxon>Bacteria</taxon>
        <taxon>Bacillati</taxon>
        <taxon>Actinomycetota</taxon>
        <taxon>Actinomycetes</taxon>
        <taxon>Propionibacteriales</taxon>
        <taxon>Propionibacteriaceae</taxon>
        <taxon>Propionimicrobium</taxon>
    </lineage>
</organism>
<dbReference type="GO" id="GO:0016811">
    <property type="term" value="F:hydrolase activity, acting on carbon-nitrogen (but not peptide) bonds, in linear amides"/>
    <property type="evidence" value="ECO:0007669"/>
    <property type="project" value="TreeGrafter"/>
</dbReference>
<dbReference type="OrthoDB" id="158614at2"/>
<dbReference type="PATRIC" id="fig|883161.3.peg.475"/>
<dbReference type="GO" id="GO:0016137">
    <property type="term" value="P:glycoside metabolic process"/>
    <property type="evidence" value="ECO:0007669"/>
    <property type="project" value="UniProtKB-ARBA"/>
</dbReference>
<evidence type="ECO:0000256" key="1">
    <source>
        <dbReference type="ARBA" id="ARBA00022833"/>
    </source>
</evidence>
<dbReference type="PANTHER" id="PTHR12993">
    <property type="entry name" value="N-ACETYLGLUCOSAMINYL-PHOSPHATIDYLINOSITOL DE-N-ACETYLASE-RELATED"/>
    <property type="match status" value="1"/>
</dbReference>
<keyword evidence="3" id="KW-1185">Reference proteome</keyword>
<evidence type="ECO:0008006" key="4">
    <source>
        <dbReference type="Google" id="ProtNLM"/>
    </source>
</evidence>
<sequence>MTDLIEILSEDRGRLSGKRLLFVHAHPDDETLQTGTLIATLTENNAVVDLITCTRGEQGEVVSGVLPDNITEEDLVLARKTELSDACAKLGIHRRFFLGEYPARTRGKQPREYKDSGMRWIREGMAGPDENTGADSLTKSDFDEAVADLMAAIEELSPCAVISYDAGGSYNHPDHVRTHEIAKKACADLDVTFYEIASEPGQGGFVYFDFSDKLPKLREALGFYRTQLTVCEDHVRHVGGNTEEFHTEIGIR</sequence>
<evidence type="ECO:0000313" key="3">
    <source>
        <dbReference type="Proteomes" id="UP000014417"/>
    </source>
</evidence>
<dbReference type="InterPro" id="IPR024078">
    <property type="entry name" value="LmbE-like_dom_sf"/>
</dbReference>
<evidence type="ECO:0000313" key="2">
    <source>
        <dbReference type="EMBL" id="EPD33711.1"/>
    </source>
</evidence>
<dbReference type="AlphaFoldDB" id="S2W3L3"/>
<protein>
    <recommendedName>
        <fullName evidence="4">N-acetyl-1-D-myo-inositol-2-amino-2-deoxy-alpha-D-glucopyranoside deacetylase</fullName>
    </recommendedName>
</protein>
<dbReference type="HOGENOM" id="CLU_049311_2_3_11"/>
<dbReference type="EMBL" id="AGZR01000004">
    <property type="protein sequence ID" value="EPD33711.1"/>
    <property type="molecule type" value="Genomic_DNA"/>
</dbReference>
<reference evidence="2 3" key="1">
    <citation type="submission" date="2013-04" db="EMBL/GenBank/DDBJ databases">
        <title>The Genome Sequence of Propionimicrobium lymphophilum ACS-093-V-SCH5.</title>
        <authorList>
            <consortium name="The Broad Institute Genomics Platform"/>
            <person name="Earl A."/>
            <person name="Ward D."/>
            <person name="Feldgarden M."/>
            <person name="Gevers D."/>
            <person name="Saerens B."/>
            <person name="Vaneechoutte M."/>
            <person name="Walker B."/>
            <person name="Young S."/>
            <person name="Zeng Q."/>
            <person name="Gargeya S."/>
            <person name="Fitzgerald M."/>
            <person name="Haas B."/>
            <person name="Abouelleil A."/>
            <person name="Allen A.W."/>
            <person name="Alvarado L."/>
            <person name="Arachchi H.M."/>
            <person name="Berlin A.M."/>
            <person name="Chapman S.B."/>
            <person name="Gainer-Dewar J."/>
            <person name="Goldberg J."/>
            <person name="Griggs A."/>
            <person name="Gujja S."/>
            <person name="Hansen M."/>
            <person name="Howarth C."/>
            <person name="Imamovic A."/>
            <person name="Ireland A."/>
            <person name="Larimer J."/>
            <person name="McCowan C."/>
            <person name="Murphy C."/>
            <person name="Pearson M."/>
            <person name="Poon T.W."/>
            <person name="Priest M."/>
            <person name="Roberts A."/>
            <person name="Saif S."/>
            <person name="Shea T."/>
            <person name="Sisk P."/>
            <person name="Sykes S."/>
            <person name="Wortman J."/>
            <person name="Nusbaum C."/>
            <person name="Birren B."/>
        </authorList>
    </citation>
    <scope>NUCLEOTIDE SEQUENCE [LARGE SCALE GENOMIC DNA]</scope>
    <source>
        <strain evidence="2 3">ACS-093-V-SCH5</strain>
    </source>
</reference>
<dbReference type="Proteomes" id="UP000014417">
    <property type="component" value="Unassembled WGS sequence"/>
</dbReference>